<comment type="similarity">
    <text evidence="1">Belongs to the Lgt family.</text>
</comment>
<dbReference type="Pfam" id="PF01790">
    <property type="entry name" value="LGT"/>
    <property type="match status" value="1"/>
</dbReference>
<evidence type="ECO:0000313" key="8">
    <source>
        <dbReference type="EMBL" id="TWU22190.1"/>
    </source>
</evidence>
<dbReference type="InterPro" id="IPR001640">
    <property type="entry name" value="Lgt"/>
</dbReference>
<sequence>MLESRIAYAICMVLATWIAASLIRRRQRSLPLDTTQRIGILVGGLVGATLAAKLPFVLAGTFAGGNLLELWFSDGKTVLWGLAGGYLGVEFAKWTFYVRVSTGDSFVVPVAIAIALGRIGCFLYGCCYGIATNQSWGVYFTAADDGGVLMRHPTQLYEFVFHTAFACAAAVGIARGKWTGQWMPLYLVGYAVFRLISEVWRPEPRFVGGLTFYQWSSLGIGIGFTSLLLCRLHVEKMRLRLIQHSDSQTGI</sequence>
<evidence type="ECO:0000256" key="6">
    <source>
        <dbReference type="ARBA" id="ARBA00023136"/>
    </source>
</evidence>
<dbReference type="EMBL" id="SJPT01000005">
    <property type="protein sequence ID" value="TWU22190.1"/>
    <property type="molecule type" value="Genomic_DNA"/>
</dbReference>
<evidence type="ECO:0000256" key="4">
    <source>
        <dbReference type="ARBA" id="ARBA00022692"/>
    </source>
</evidence>
<organism evidence="8 9">
    <name type="scientific">Novipirellula galeiformis</name>
    <dbReference type="NCBI Taxonomy" id="2528004"/>
    <lineage>
        <taxon>Bacteria</taxon>
        <taxon>Pseudomonadati</taxon>
        <taxon>Planctomycetota</taxon>
        <taxon>Planctomycetia</taxon>
        <taxon>Pirellulales</taxon>
        <taxon>Pirellulaceae</taxon>
        <taxon>Novipirellula</taxon>
    </lineage>
</organism>
<gene>
    <name evidence="8" type="primary">lgt_2</name>
    <name evidence="8" type="ORF">Pla52o_32450</name>
</gene>
<evidence type="ECO:0000256" key="1">
    <source>
        <dbReference type="ARBA" id="ARBA00007150"/>
    </source>
</evidence>
<dbReference type="GO" id="GO:0008961">
    <property type="term" value="F:phosphatidylglycerol-prolipoprotein diacylglyceryl transferase activity"/>
    <property type="evidence" value="ECO:0007669"/>
    <property type="project" value="InterPro"/>
</dbReference>
<evidence type="ECO:0000313" key="9">
    <source>
        <dbReference type="Proteomes" id="UP000316304"/>
    </source>
</evidence>
<feature type="transmembrane region" description="Helical" evidence="7">
    <location>
        <begin position="183"/>
        <end position="200"/>
    </location>
</feature>
<feature type="transmembrane region" description="Helical" evidence="7">
    <location>
        <begin position="6"/>
        <end position="23"/>
    </location>
</feature>
<dbReference type="GO" id="GO:0042158">
    <property type="term" value="P:lipoprotein biosynthetic process"/>
    <property type="evidence" value="ECO:0007669"/>
    <property type="project" value="InterPro"/>
</dbReference>
<keyword evidence="2" id="KW-1003">Cell membrane</keyword>
<feature type="transmembrane region" description="Helical" evidence="7">
    <location>
        <begin position="78"/>
        <end position="98"/>
    </location>
</feature>
<accession>A0A5C6CC73</accession>
<keyword evidence="9" id="KW-1185">Reference proteome</keyword>
<dbReference type="Proteomes" id="UP000316304">
    <property type="component" value="Unassembled WGS sequence"/>
</dbReference>
<comment type="caution">
    <text evidence="8">The sequence shown here is derived from an EMBL/GenBank/DDBJ whole genome shotgun (WGS) entry which is preliminary data.</text>
</comment>
<feature type="transmembrane region" description="Helical" evidence="7">
    <location>
        <begin position="110"/>
        <end position="131"/>
    </location>
</feature>
<keyword evidence="8" id="KW-0328">Glycosyltransferase</keyword>
<keyword evidence="5 7" id="KW-1133">Transmembrane helix</keyword>
<keyword evidence="6 7" id="KW-0472">Membrane</keyword>
<proteinExistence type="inferred from homology"/>
<dbReference type="PANTHER" id="PTHR30589">
    <property type="entry name" value="PROLIPOPROTEIN DIACYLGLYCERYL TRANSFERASE"/>
    <property type="match status" value="1"/>
</dbReference>
<protein>
    <submittedName>
        <fullName evidence="8">Prolipoprotein diacylglyceryl transferase</fullName>
        <ecNumber evidence="8">2.4.99.-</ecNumber>
    </submittedName>
</protein>
<reference evidence="8 9" key="1">
    <citation type="submission" date="2019-02" db="EMBL/GenBank/DDBJ databases">
        <title>Deep-cultivation of Planctomycetes and their phenomic and genomic characterization uncovers novel biology.</title>
        <authorList>
            <person name="Wiegand S."/>
            <person name="Jogler M."/>
            <person name="Boedeker C."/>
            <person name="Pinto D."/>
            <person name="Vollmers J."/>
            <person name="Rivas-Marin E."/>
            <person name="Kohn T."/>
            <person name="Peeters S.H."/>
            <person name="Heuer A."/>
            <person name="Rast P."/>
            <person name="Oberbeckmann S."/>
            <person name="Bunk B."/>
            <person name="Jeske O."/>
            <person name="Meyerdierks A."/>
            <person name="Storesund J.E."/>
            <person name="Kallscheuer N."/>
            <person name="Luecker S."/>
            <person name="Lage O.M."/>
            <person name="Pohl T."/>
            <person name="Merkel B.J."/>
            <person name="Hornburger P."/>
            <person name="Mueller R.-W."/>
            <person name="Bruemmer F."/>
            <person name="Labrenz M."/>
            <person name="Spormann A.M."/>
            <person name="Op Den Camp H."/>
            <person name="Overmann J."/>
            <person name="Amann R."/>
            <person name="Jetten M.S.M."/>
            <person name="Mascher T."/>
            <person name="Medema M.H."/>
            <person name="Devos D.P."/>
            <person name="Kaster A.-K."/>
            <person name="Ovreas L."/>
            <person name="Rohde M."/>
            <person name="Galperin M.Y."/>
            <person name="Jogler C."/>
        </authorList>
    </citation>
    <scope>NUCLEOTIDE SEQUENCE [LARGE SCALE GENOMIC DNA]</scope>
    <source>
        <strain evidence="8 9">Pla52o</strain>
    </source>
</reference>
<dbReference type="EC" id="2.4.99.-" evidence="8"/>
<dbReference type="OrthoDB" id="871140at2"/>
<evidence type="ECO:0000256" key="5">
    <source>
        <dbReference type="ARBA" id="ARBA00022989"/>
    </source>
</evidence>
<name>A0A5C6CC73_9BACT</name>
<keyword evidence="8" id="KW-0449">Lipoprotein</keyword>
<keyword evidence="3 8" id="KW-0808">Transferase</keyword>
<feature type="transmembrane region" description="Helical" evidence="7">
    <location>
        <begin position="159"/>
        <end position="176"/>
    </location>
</feature>
<dbReference type="PANTHER" id="PTHR30589:SF0">
    <property type="entry name" value="PHOSPHATIDYLGLYCEROL--PROLIPOPROTEIN DIACYLGLYCERYL TRANSFERASE"/>
    <property type="match status" value="1"/>
</dbReference>
<dbReference type="RefSeq" id="WP_146595403.1">
    <property type="nucleotide sequence ID" value="NZ_SJPT01000005.1"/>
</dbReference>
<dbReference type="AlphaFoldDB" id="A0A5C6CC73"/>
<evidence type="ECO:0000256" key="2">
    <source>
        <dbReference type="ARBA" id="ARBA00022475"/>
    </source>
</evidence>
<feature type="transmembrane region" description="Helical" evidence="7">
    <location>
        <begin position="38"/>
        <end position="58"/>
    </location>
</feature>
<dbReference type="GO" id="GO:0005886">
    <property type="term" value="C:plasma membrane"/>
    <property type="evidence" value="ECO:0007669"/>
    <property type="project" value="InterPro"/>
</dbReference>
<feature type="transmembrane region" description="Helical" evidence="7">
    <location>
        <begin position="212"/>
        <end position="230"/>
    </location>
</feature>
<evidence type="ECO:0000256" key="3">
    <source>
        <dbReference type="ARBA" id="ARBA00022679"/>
    </source>
</evidence>
<evidence type="ECO:0000256" key="7">
    <source>
        <dbReference type="SAM" id="Phobius"/>
    </source>
</evidence>
<keyword evidence="4 7" id="KW-0812">Transmembrane</keyword>